<comment type="cofactor">
    <cofactor evidence="1 5 7 8">
        <name>pyridoxal 5'-phosphate</name>
        <dbReference type="ChEBI" id="CHEBI:597326"/>
    </cofactor>
</comment>
<evidence type="ECO:0000256" key="5">
    <source>
        <dbReference type="HAMAP-Rule" id="MF_02120"/>
    </source>
</evidence>
<keyword evidence="5 8" id="KW-0457">Lysine biosynthesis</keyword>
<feature type="modified residue" description="N6-(pyridoxal phosphate)lysine" evidence="5 7">
    <location>
        <position position="45"/>
    </location>
</feature>
<feature type="binding site" evidence="5">
    <location>
        <position position="302"/>
    </location>
    <ligand>
        <name>substrate</name>
    </ligand>
</feature>
<proteinExistence type="inferred from homology"/>
<evidence type="ECO:0000256" key="3">
    <source>
        <dbReference type="ARBA" id="ARBA00022898"/>
    </source>
</evidence>
<dbReference type="HAMAP" id="MF_02120">
    <property type="entry name" value="LysA"/>
    <property type="match status" value="1"/>
</dbReference>
<dbReference type="InterPro" id="IPR029066">
    <property type="entry name" value="PLP-binding_barrel"/>
</dbReference>
<dbReference type="UniPathway" id="UPA00034">
    <property type="reaction ID" value="UER00027"/>
</dbReference>
<comment type="caution">
    <text evidence="11">The sequence shown here is derived from an EMBL/GenBank/DDBJ whole genome shotgun (WGS) entry which is preliminary data.</text>
</comment>
<feature type="domain" description="Orn/DAP/Arg decarboxylase 2 C-terminal" evidence="9">
    <location>
        <begin position="14"/>
        <end position="354"/>
    </location>
</feature>
<dbReference type="RefSeq" id="WP_131186484.1">
    <property type="nucleotide sequence ID" value="NZ_CP076657.1"/>
</dbReference>
<accession>A0A4Q9JV30</accession>
<keyword evidence="3 5" id="KW-0663">Pyridoxal phosphate</keyword>
<keyword evidence="5" id="KW-0028">Amino-acid biosynthesis</keyword>
<dbReference type="GO" id="GO:0009089">
    <property type="term" value="P:lysine biosynthetic process via diaminopimelate"/>
    <property type="evidence" value="ECO:0007669"/>
    <property type="project" value="UniProtKB-UniRule"/>
</dbReference>
<dbReference type="PRINTS" id="PR01179">
    <property type="entry name" value="ODADCRBXLASE"/>
</dbReference>
<dbReference type="NCBIfam" id="TIGR01048">
    <property type="entry name" value="lysA"/>
    <property type="match status" value="1"/>
</dbReference>
<dbReference type="PANTHER" id="PTHR43727">
    <property type="entry name" value="DIAMINOPIMELATE DECARBOXYLASE"/>
    <property type="match status" value="1"/>
</dbReference>
<dbReference type="PROSITE" id="PS00879">
    <property type="entry name" value="ODR_DC_2_2"/>
    <property type="match status" value="1"/>
</dbReference>
<dbReference type="Gene3D" id="3.20.20.10">
    <property type="entry name" value="Alanine racemase"/>
    <property type="match status" value="1"/>
</dbReference>
<evidence type="ECO:0000259" key="9">
    <source>
        <dbReference type="Pfam" id="PF00278"/>
    </source>
</evidence>
<evidence type="ECO:0000313" key="12">
    <source>
        <dbReference type="Proteomes" id="UP000292583"/>
    </source>
</evidence>
<dbReference type="Pfam" id="PF02784">
    <property type="entry name" value="Orn_Arg_deC_N"/>
    <property type="match status" value="1"/>
</dbReference>
<dbReference type="InterPro" id="IPR002986">
    <property type="entry name" value="DAP_deCOOHase_LysA"/>
</dbReference>
<evidence type="ECO:0000256" key="6">
    <source>
        <dbReference type="NCBIfam" id="TIGR01048"/>
    </source>
</evidence>
<dbReference type="EMBL" id="QPGR01000003">
    <property type="protein sequence ID" value="TBR81807.1"/>
    <property type="molecule type" value="Genomic_DNA"/>
</dbReference>
<feature type="binding site" evidence="5">
    <location>
        <position position="224"/>
    </location>
    <ligand>
        <name>pyridoxal 5'-phosphate</name>
        <dbReference type="ChEBI" id="CHEBI:597326"/>
    </ligand>
</feature>
<dbReference type="Pfam" id="PF00278">
    <property type="entry name" value="Orn_DAP_Arg_deC"/>
    <property type="match status" value="1"/>
</dbReference>
<dbReference type="Gene3D" id="2.40.37.10">
    <property type="entry name" value="Lyase, Ornithine Decarboxylase, Chain A, domain 1"/>
    <property type="match status" value="1"/>
</dbReference>
<gene>
    <name evidence="5 11" type="primary">lysA</name>
    <name evidence="11" type="ORF">DU473_02710</name>
</gene>
<evidence type="ECO:0000259" key="10">
    <source>
        <dbReference type="Pfam" id="PF02784"/>
    </source>
</evidence>
<comment type="similarity">
    <text evidence="5">Belongs to the Orn/Lys/Arg decarboxylase class-II family. LysA subfamily.</text>
</comment>
<feature type="binding site" evidence="5">
    <location>
        <position position="262"/>
    </location>
    <ligand>
        <name>substrate</name>
    </ligand>
</feature>
<dbReference type="EC" id="4.1.1.20" evidence="5 6"/>
<dbReference type="PRINTS" id="PR01181">
    <property type="entry name" value="DAPDCRBXLASE"/>
</dbReference>
<dbReference type="InterPro" id="IPR000183">
    <property type="entry name" value="Orn/DAP/Arg_de-COase"/>
</dbReference>
<feature type="binding site" evidence="5">
    <location>
        <position position="298"/>
    </location>
    <ligand>
        <name>substrate</name>
    </ligand>
</feature>
<dbReference type="CDD" id="cd06828">
    <property type="entry name" value="PLPDE_III_DapDC"/>
    <property type="match status" value="1"/>
</dbReference>
<dbReference type="PANTHER" id="PTHR43727:SF2">
    <property type="entry name" value="GROUP IV DECARBOXYLASE"/>
    <property type="match status" value="1"/>
</dbReference>
<evidence type="ECO:0000256" key="1">
    <source>
        <dbReference type="ARBA" id="ARBA00001933"/>
    </source>
</evidence>
<dbReference type="SUPFAM" id="SSF51419">
    <property type="entry name" value="PLP-binding barrel"/>
    <property type="match status" value="1"/>
</dbReference>
<feature type="binding site" evidence="5">
    <location>
        <position position="356"/>
    </location>
    <ligand>
        <name>pyridoxal 5'-phosphate</name>
        <dbReference type="ChEBI" id="CHEBI:597326"/>
    </ligand>
</feature>
<feature type="binding site" evidence="5">
    <location>
        <position position="356"/>
    </location>
    <ligand>
        <name>substrate</name>
    </ligand>
</feature>
<name>A0A4Q9JV30_9BACT</name>
<keyword evidence="2 5" id="KW-0210">Decarboxylase</keyword>
<evidence type="ECO:0000256" key="8">
    <source>
        <dbReference type="RuleBase" id="RU003738"/>
    </source>
</evidence>
<organism evidence="11 12">
    <name type="scientific">Campylobacter novaezeelandiae</name>
    <dbReference type="NCBI Taxonomy" id="2267891"/>
    <lineage>
        <taxon>Bacteria</taxon>
        <taxon>Pseudomonadati</taxon>
        <taxon>Campylobacterota</taxon>
        <taxon>Epsilonproteobacteria</taxon>
        <taxon>Campylobacterales</taxon>
        <taxon>Campylobacteraceae</taxon>
        <taxon>Campylobacter</taxon>
    </lineage>
</organism>
<dbReference type="InterPro" id="IPR022643">
    <property type="entry name" value="De-COase2_C"/>
</dbReference>
<dbReference type="SUPFAM" id="SSF50621">
    <property type="entry name" value="Alanine racemase C-terminal domain-like"/>
    <property type="match status" value="1"/>
</dbReference>
<feature type="binding site" evidence="5">
    <location>
        <begin position="259"/>
        <end position="262"/>
    </location>
    <ligand>
        <name>pyridoxal 5'-phosphate</name>
        <dbReference type="ChEBI" id="CHEBI:597326"/>
    </ligand>
</feature>
<evidence type="ECO:0000256" key="2">
    <source>
        <dbReference type="ARBA" id="ARBA00022793"/>
    </source>
</evidence>
<sequence length="402" mass="45563">MDYKSLRNEFNTPFYIYDFDEIKKNFLELKEAFKARKSQIFYALKANSNLSLLQMLVKLDSGFDCVSIGEVKRALRAGAKPYKIIFSGVAKTEEELKEALGYDILYINLESESELLLLENVAKKLNVKARISIRVNPDVDAKTHPYISTGLNENKFGVEIEQAKKMYLYAKKSSYLEPIGIHFHIGSQLLDLSPVYEAAEIVAKLVRELKALKIDIKFFDIGGGLGVAYEKDDLRPDLYLYAQGILSKLGGLDVTIGMEPGRFLVAKSGKFVCSVLYEKHNKTKRFVIVDGAMNDLIRPSLYEAYHEIIMPYNEGEKSLCDIVGGICESGDFFAKDRLLEQTQSGDILVINDAGAYGFSMSSNYNTRNRVCELALEDGKIRMIRQRESFEDQIILEEKFLKD</sequence>
<keyword evidence="4 5" id="KW-0456">Lyase</keyword>
<dbReference type="InterPro" id="IPR022657">
    <property type="entry name" value="De-COase2_CS"/>
</dbReference>
<dbReference type="GO" id="GO:0030170">
    <property type="term" value="F:pyridoxal phosphate binding"/>
    <property type="evidence" value="ECO:0007669"/>
    <property type="project" value="UniProtKB-UniRule"/>
</dbReference>
<comment type="subunit">
    <text evidence="5">Homodimer.</text>
</comment>
<dbReference type="AlphaFoldDB" id="A0A4Q9JV30"/>
<evidence type="ECO:0000256" key="7">
    <source>
        <dbReference type="PIRSR" id="PIRSR600183-50"/>
    </source>
</evidence>
<dbReference type="OrthoDB" id="9802241at2"/>
<feature type="active site" description="Proton donor" evidence="7">
    <location>
        <position position="327"/>
    </location>
</feature>
<dbReference type="Proteomes" id="UP000292583">
    <property type="component" value="Unassembled WGS sequence"/>
</dbReference>
<comment type="pathway">
    <text evidence="5 8">Amino-acid biosynthesis; L-lysine biosynthesis via DAP pathway; L-lysine from DL-2,6-diaminopimelate: step 1/1.</text>
</comment>
<feature type="binding site" evidence="5">
    <location>
        <position position="328"/>
    </location>
    <ligand>
        <name>substrate</name>
    </ligand>
</feature>
<dbReference type="InterPro" id="IPR009006">
    <property type="entry name" value="Ala_racemase/Decarboxylase_C"/>
</dbReference>
<protein>
    <recommendedName>
        <fullName evidence="5 6">Diaminopimelate decarboxylase</fullName>
        <shortName evidence="5">DAP decarboxylase</shortName>
        <shortName evidence="5">DAPDC</shortName>
        <ecNumber evidence="5 6">4.1.1.20</ecNumber>
    </recommendedName>
</protein>
<comment type="catalytic activity">
    <reaction evidence="5 8">
        <text>meso-2,6-diaminopimelate + H(+) = L-lysine + CO2</text>
        <dbReference type="Rhea" id="RHEA:15101"/>
        <dbReference type="ChEBI" id="CHEBI:15378"/>
        <dbReference type="ChEBI" id="CHEBI:16526"/>
        <dbReference type="ChEBI" id="CHEBI:32551"/>
        <dbReference type="ChEBI" id="CHEBI:57791"/>
        <dbReference type="EC" id="4.1.1.20"/>
    </reaction>
</comment>
<reference evidence="11 12" key="1">
    <citation type="submission" date="2018-07" db="EMBL/GenBank/DDBJ databases">
        <title>Campylobacter zealandensis sp. nov., isolated from birds and water in New Zealand.</title>
        <authorList>
            <person name="Wilkinson D.A."/>
            <person name="Biggs P.J."/>
            <person name="French N.P."/>
            <person name="Midwinter A.C."/>
        </authorList>
    </citation>
    <scope>NUCLEOTIDE SEQUENCE [LARGE SCALE GENOMIC DNA]</scope>
    <source>
        <strain evidence="11 12">B423b</strain>
    </source>
</reference>
<evidence type="ECO:0000313" key="11">
    <source>
        <dbReference type="EMBL" id="TBR81807.1"/>
    </source>
</evidence>
<dbReference type="InterPro" id="IPR022644">
    <property type="entry name" value="De-COase2_N"/>
</dbReference>
<evidence type="ECO:0000256" key="4">
    <source>
        <dbReference type="ARBA" id="ARBA00023239"/>
    </source>
</evidence>
<dbReference type="FunFam" id="3.20.20.10:FF:000003">
    <property type="entry name" value="Diaminopimelate decarboxylase"/>
    <property type="match status" value="1"/>
</dbReference>
<feature type="domain" description="Orn/DAP/Arg decarboxylase 2 N-terminal" evidence="10">
    <location>
        <begin position="20"/>
        <end position="266"/>
    </location>
</feature>
<comment type="function">
    <text evidence="5">Specifically catalyzes the decarboxylation of meso-diaminopimelate (meso-DAP) to L-lysine.</text>
</comment>
<dbReference type="GO" id="GO:0008836">
    <property type="term" value="F:diaminopimelate decarboxylase activity"/>
    <property type="evidence" value="ECO:0007669"/>
    <property type="project" value="UniProtKB-UniRule"/>
</dbReference>
<keyword evidence="12" id="KW-1185">Reference proteome</keyword>